<organism evidence="1 2">
    <name type="scientific">Puccinia sorghi</name>
    <dbReference type="NCBI Taxonomy" id="27349"/>
    <lineage>
        <taxon>Eukaryota</taxon>
        <taxon>Fungi</taxon>
        <taxon>Dikarya</taxon>
        <taxon>Basidiomycota</taxon>
        <taxon>Pucciniomycotina</taxon>
        <taxon>Pucciniomycetes</taxon>
        <taxon>Pucciniales</taxon>
        <taxon>Pucciniaceae</taxon>
        <taxon>Puccinia</taxon>
    </lineage>
</organism>
<dbReference type="EMBL" id="LAVV01010362">
    <property type="protein sequence ID" value="KNZ49153.1"/>
    <property type="molecule type" value="Genomic_DNA"/>
</dbReference>
<reference evidence="1 2" key="1">
    <citation type="submission" date="2015-08" db="EMBL/GenBank/DDBJ databases">
        <title>Next Generation Sequencing and Analysis of the Genome of Puccinia sorghi L Schw, the Causal Agent of Maize Common Rust.</title>
        <authorList>
            <person name="Rochi L."/>
            <person name="Burguener G."/>
            <person name="Darino M."/>
            <person name="Turjanski A."/>
            <person name="Kreff E."/>
            <person name="Dieguez M.J."/>
            <person name="Sacco F."/>
        </authorList>
    </citation>
    <scope>NUCLEOTIDE SEQUENCE [LARGE SCALE GENOMIC DNA]</scope>
    <source>
        <strain evidence="1 2">RO10H11247</strain>
    </source>
</reference>
<proteinExistence type="predicted"/>
<sequence>MIYIIKLNSPIGISSVYDQGKRKNFHASVMETALVIFGEAKFSNNLGTTINQYISKVDEKARMCLIYYWSQHQKLH</sequence>
<keyword evidence="2" id="KW-1185">Reference proteome</keyword>
<gene>
    <name evidence="1" type="ORF">VP01_5178g1</name>
</gene>
<comment type="caution">
    <text evidence="1">The sequence shown here is derived from an EMBL/GenBank/DDBJ whole genome shotgun (WGS) entry which is preliminary data.</text>
</comment>
<dbReference type="VEuPathDB" id="FungiDB:VP01_5178g1"/>
<protein>
    <submittedName>
        <fullName evidence="1">Uncharacterized protein</fullName>
    </submittedName>
</protein>
<evidence type="ECO:0000313" key="2">
    <source>
        <dbReference type="Proteomes" id="UP000037035"/>
    </source>
</evidence>
<name>A0A0L6UKT6_9BASI</name>
<dbReference type="AlphaFoldDB" id="A0A0L6UKT6"/>
<evidence type="ECO:0000313" key="1">
    <source>
        <dbReference type="EMBL" id="KNZ49153.1"/>
    </source>
</evidence>
<accession>A0A0L6UKT6</accession>
<dbReference type="Proteomes" id="UP000037035">
    <property type="component" value="Unassembled WGS sequence"/>
</dbReference>